<evidence type="ECO:0000256" key="4">
    <source>
        <dbReference type="ARBA" id="ARBA00022801"/>
    </source>
</evidence>
<keyword evidence="5 6" id="KW-0720">Serine protease</keyword>
<keyword evidence="4 6" id="KW-0378">Hydrolase</keyword>
<dbReference type="InterPro" id="IPR015500">
    <property type="entry name" value="Peptidase_S8_subtilisin-rel"/>
</dbReference>
<dbReference type="PRINTS" id="PR00723">
    <property type="entry name" value="SUBTILISIN"/>
</dbReference>
<feature type="active site" description="Charge relay system" evidence="6">
    <location>
        <position position="246"/>
    </location>
</feature>
<dbReference type="PROSITE" id="PS00138">
    <property type="entry name" value="SUBTILASE_SER"/>
    <property type="match status" value="1"/>
</dbReference>
<keyword evidence="3" id="KW-0732">Signal</keyword>
<dbReference type="SUPFAM" id="SSF69318">
    <property type="entry name" value="Integrin alpha N-terminal domain"/>
    <property type="match status" value="1"/>
</dbReference>
<dbReference type="EMBL" id="KF170419">
    <property type="protein sequence ID" value="AGO87917.1"/>
    <property type="molecule type" value="Genomic_DNA"/>
</dbReference>
<comment type="similarity">
    <text evidence="1 6">Belongs to the peptidase S8 family.</text>
</comment>
<accession>S4W499</accession>
<evidence type="ECO:0000256" key="6">
    <source>
        <dbReference type="PROSITE-ProRule" id="PRU01240"/>
    </source>
</evidence>
<feature type="active site" description="Charge relay system" evidence="6">
    <location>
        <position position="168"/>
    </location>
</feature>
<protein>
    <recommendedName>
        <fullName evidence="10">Peptidase S8/S53 domain-containing protein</fullName>
    </recommendedName>
</protein>
<dbReference type="NCBIfam" id="TIGR04183">
    <property type="entry name" value="Por_Secre_tail"/>
    <property type="match status" value="1"/>
</dbReference>
<dbReference type="InterPro" id="IPR028994">
    <property type="entry name" value="Integrin_alpha_N"/>
</dbReference>
<dbReference type="Pfam" id="PF00082">
    <property type="entry name" value="Peptidase_S8"/>
    <property type="match status" value="1"/>
</dbReference>
<dbReference type="InterPro" id="IPR025965">
    <property type="entry name" value="FlgD/Vpr_Ig-like"/>
</dbReference>
<dbReference type="InterPro" id="IPR026444">
    <property type="entry name" value="Secre_tail"/>
</dbReference>
<dbReference type="Pfam" id="PF13860">
    <property type="entry name" value="FlgD_ig"/>
    <property type="match status" value="1"/>
</dbReference>
<evidence type="ECO:0000256" key="5">
    <source>
        <dbReference type="ARBA" id="ARBA00022825"/>
    </source>
</evidence>
<dbReference type="PROSITE" id="PS00137">
    <property type="entry name" value="SUBTILASE_HIS"/>
    <property type="match status" value="1"/>
</dbReference>
<dbReference type="InterPro" id="IPR023828">
    <property type="entry name" value="Peptidase_S8_Ser-AS"/>
</dbReference>
<dbReference type="InterPro" id="IPR022398">
    <property type="entry name" value="Peptidase_S8_His-AS"/>
</dbReference>
<evidence type="ECO:0000256" key="3">
    <source>
        <dbReference type="ARBA" id="ARBA00022729"/>
    </source>
</evidence>
<dbReference type="PANTHER" id="PTHR43399">
    <property type="entry name" value="SUBTILISIN-RELATED"/>
    <property type="match status" value="1"/>
</dbReference>
<dbReference type="Pfam" id="PF13517">
    <property type="entry name" value="FG-GAP_3"/>
    <property type="match status" value="1"/>
</dbReference>
<keyword evidence="2 6" id="KW-0645">Protease</keyword>
<dbReference type="GO" id="GO:0004252">
    <property type="term" value="F:serine-type endopeptidase activity"/>
    <property type="evidence" value="ECO:0007669"/>
    <property type="project" value="UniProtKB-UniRule"/>
</dbReference>
<proteinExistence type="inferred from homology"/>
<dbReference type="PANTHER" id="PTHR43399:SF4">
    <property type="entry name" value="CELL WALL-ASSOCIATED PROTEASE"/>
    <property type="match status" value="1"/>
</dbReference>
<evidence type="ECO:0000256" key="2">
    <source>
        <dbReference type="ARBA" id="ARBA00022670"/>
    </source>
</evidence>
<feature type="domain" description="Peptidase S8/S53" evidence="7">
    <location>
        <begin position="161"/>
        <end position="435"/>
    </location>
</feature>
<reference evidence="9" key="1">
    <citation type="journal article" date="2014" name="ISME J.">
        <title>Genomic properties of Marine Group A bacteria indicate a role in the marine sulfur cycle.</title>
        <authorList>
            <person name="Wright J.J."/>
            <person name="Mewis K."/>
            <person name="Hanson N.W."/>
            <person name="Konwar K.M."/>
            <person name="Maas K.R."/>
            <person name="Hallam S.J."/>
        </authorList>
    </citation>
    <scope>NUCLEOTIDE SEQUENCE</scope>
</reference>
<dbReference type="AlphaFoldDB" id="S4W499"/>
<dbReference type="Gene3D" id="2.60.40.4070">
    <property type="match status" value="1"/>
</dbReference>
<dbReference type="InterPro" id="IPR051048">
    <property type="entry name" value="Peptidase_S8/S53_subtilisin"/>
</dbReference>
<feature type="active site" description="Charge relay system" evidence="6">
    <location>
        <position position="402"/>
    </location>
</feature>
<dbReference type="Gene3D" id="3.40.50.200">
    <property type="entry name" value="Peptidase S8/S53 domain"/>
    <property type="match status" value="1"/>
</dbReference>
<name>S4W499_9BACT</name>
<evidence type="ECO:0000313" key="9">
    <source>
        <dbReference type="EMBL" id="AGO87917.1"/>
    </source>
</evidence>
<dbReference type="SUPFAM" id="SSF52743">
    <property type="entry name" value="Subtilisin-like"/>
    <property type="match status" value="1"/>
</dbReference>
<evidence type="ECO:0000256" key="1">
    <source>
        <dbReference type="ARBA" id="ARBA00011073"/>
    </source>
</evidence>
<organism evidence="9">
    <name type="scientific">uncultured bacterium FPPU_33B15</name>
    <dbReference type="NCBI Taxonomy" id="1343848"/>
    <lineage>
        <taxon>Bacteria</taxon>
        <taxon>environmental samples</taxon>
    </lineage>
</organism>
<evidence type="ECO:0000259" key="7">
    <source>
        <dbReference type="Pfam" id="PF00082"/>
    </source>
</evidence>
<feature type="domain" description="FlgD/Vpr Ig-like" evidence="8">
    <location>
        <begin position="1020"/>
        <end position="1078"/>
    </location>
</feature>
<evidence type="ECO:0008006" key="10">
    <source>
        <dbReference type="Google" id="ProtNLM"/>
    </source>
</evidence>
<dbReference type="GO" id="GO:0006508">
    <property type="term" value="P:proteolysis"/>
    <property type="evidence" value="ECO:0007669"/>
    <property type="project" value="UniProtKB-KW"/>
</dbReference>
<dbReference type="InterPro" id="IPR036852">
    <property type="entry name" value="Peptidase_S8/S53_dom_sf"/>
</dbReference>
<sequence length="1091" mass="118029">MKKQFLPILFLLINIAFSDVYQDRFLIYIDNSVSDFSIDEITGRTNLSELNQMMDKLSAIGIHQWLSNARPTDRDGDIYLNRYYVIQFESSRIDIHELVKETEMLQSIRFSETMTINRPTYIPNDPRWNQQWFLPNIEADLAYDLWDIDGGDIPGQTSNGEIIVAVADDAIDWDHPDLINNIWQNLGEDADGDGVVLVQNGNTWAFDPGDINGVDDDGDGYIDNFIGWDLADDDNNPTYPNSNLSHGTMVSGCVSGSTNNGTGVASVGWSVKIMPFRCSEDGTYIEYGYNGILAAAQMGANVINCSWGGFGGGTQSVINTAYNTYGSIIVASSGNGGEDGNTNFDLHNPSGLNNVISVTATGPGDNFNCWATAGSTVDLGAPGESIWTTTLGGGYGSAYGTSFSSPITAGAIALLWSRFPEADQTWIEERIINSTDVYSDMEGSCGGTSLVGMLGSGRLNVFKALSAGIFPSLSIDDINYQNDTDGDGVFNPGEQVKVKLIIANGEGWADADNVFATISTEDDRIVFVDNIIVFDNAIPAGGSSFTLIDHFLLYATDDAQLGDVPCTVHIQAGISEPYYTIDIDINISISLNQFGFPIEGITIKSSPLIADLDGNSIGEIYFGGDEDKLHGYMIAGLNQYGFPFNADDNIRSSPASGDVDGDGSQEIVFGSHDGRLYILSTTGVQELAFVQTGYIVGAPALVNLDGDDDLEIVFTTQNGSYGKVYAIHHDGNNVDGFPVDISEKMLVGAAVGDLEGDGIQDIVVCTWSDHIYAIDAMGVIKDGFPFLASNRFNSPPTLVDLDGNGDLEIIAGNDSGNLYVLHHDGTEMISFDTGDDIRGGISVADLNDDGSVELLFSGYDDMIHVWNPNTGTELEGWPIDLGYNSLSGPITADLDNDGDLEVIAAMKSGTVNIFHHDGSLFNGFPTTLGGDIYSTPAIGDLDSDGDYELIVGTTQGLHVFDIKSDKGNRSSWNMHRGNQLRNGFYDLTLTSIEQGELVPNEFYVSKNYPNPFNPTTRIDIQTVESNELIVSIFDISGRLINTLIHDKLEIGFYSVEWNGKDQSGLLVSTGVYLIQVRSGKKLSTQKMAFIK</sequence>
<dbReference type="PROSITE" id="PS51892">
    <property type="entry name" value="SUBTILASE"/>
    <property type="match status" value="1"/>
</dbReference>
<dbReference type="InterPro" id="IPR013517">
    <property type="entry name" value="FG-GAP"/>
</dbReference>
<dbReference type="InterPro" id="IPR000209">
    <property type="entry name" value="Peptidase_S8/S53_dom"/>
</dbReference>
<evidence type="ECO:0000259" key="8">
    <source>
        <dbReference type="Pfam" id="PF13860"/>
    </source>
</evidence>